<dbReference type="SUPFAM" id="SSF52418">
    <property type="entry name" value="Nucleoside phosphorylase/phosphoribosyltransferase catalytic domain"/>
    <property type="match status" value="1"/>
</dbReference>
<dbReference type="GO" id="GO:0000162">
    <property type="term" value="P:L-tryptophan biosynthetic process"/>
    <property type="evidence" value="ECO:0007669"/>
    <property type="project" value="UniProtKB-UniRule"/>
</dbReference>
<evidence type="ECO:0000256" key="6">
    <source>
        <dbReference type="ARBA" id="ARBA00022842"/>
    </source>
</evidence>
<dbReference type="PANTHER" id="PTHR43285">
    <property type="entry name" value="ANTHRANILATE PHOSPHORIBOSYLTRANSFERASE"/>
    <property type="match status" value="1"/>
</dbReference>
<dbReference type="UniPathway" id="UPA00035">
    <property type="reaction ID" value="UER00041"/>
</dbReference>
<evidence type="ECO:0000256" key="2">
    <source>
        <dbReference type="ARBA" id="ARBA00022605"/>
    </source>
</evidence>
<keyword evidence="5 10" id="KW-0822">Tryptophan biosynthesis</keyword>
<keyword evidence="2 10" id="KW-0028">Amino-acid biosynthesis</keyword>
<feature type="binding site" evidence="10">
    <location>
        <position position="227"/>
    </location>
    <ligand>
        <name>Mg(2+)</name>
        <dbReference type="ChEBI" id="CHEBI:18420"/>
        <label>2</label>
    </ligand>
</feature>
<feature type="domain" description="Glycosyl transferase family 3" evidence="11">
    <location>
        <begin position="75"/>
        <end position="327"/>
    </location>
</feature>
<evidence type="ECO:0000313" key="14">
    <source>
        <dbReference type="Proteomes" id="UP000065641"/>
    </source>
</evidence>
<evidence type="ECO:0000256" key="7">
    <source>
        <dbReference type="ARBA" id="ARBA00023141"/>
    </source>
</evidence>
<feature type="binding site" evidence="10">
    <location>
        <begin position="92"/>
        <end position="95"/>
    </location>
    <ligand>
        <name>5-phospho-alpha-D-ribose 1-diphosphate</name>
        <dbReference type="ChEBI" id="CHEBI:58017"/>
    </ligand>
</feature>
<dbReference type="STRING" id="1249552.PS2015_2704"/>
<feature type="domain" description="Glycosyl transferase family 3 N-terminal" evidence="12">
    <location>
        <begin position="5"/>
        <end position="66"/>
    </location>
</feature>
<feature type="binding site" evidence="10">
    <location>
        <position position="113"/>
    </location>
    <ligand>
        <name>anthranilate</name>
        <dbReference type="ChEBI" id="CHEBI:16567"/>
        <label>1</label>
    </ligand>
</feature>
<feature type="binding site" evidence="10">
    <location>
        <begin position="110"/>
        <end position="118"/>
    </location>
    <ligand>
        <name>5-phospho-alpha-D-ribose 1-diphosphate</name>
        <dbReference type="ChEBI" id="CHEBI:58017"/>
    </ligand>
</feature>
<evidence type="ECO:0000256" key="5">
    <source>
        <dbReference type="ARBA" id="ARBA00022822"/>
    </source>
</evidence>
<feature type="binding site" evidence="10">
    <location>
        <position position="228"/>
    </location>
    <ligand>
        <name>Mg(2+)</name>
        <dbReference type="ChEBI" id="CHEBI:18420"/>
        <label>2</label>
    </ligand>
</feature>
<comment type="similarity">
    <text evidence="10">Belongs to the anthranilate phosphoribosyltransferase family.</text>
</comment>
<evidence type="ECO:0000256" key="1">
    <source>
        <dbReference type="ARBA" id="ARBA00004907"/>
    </source>
</evidence>
<dbReference type="InterPro" id="IPR036320">
    <property type="entry name" value="Glycosyl_Trfase_fam3_N_dom_sf"/>
</dbReference>
<dbReference type="GO" id="GO:0005829">
    <property type="term" value="C:cytosol"/>
    <property type="evidence" value="ECO:0007669"/>
    <property type="project" value="TreeGrafter"/>
</dbReference>
<comment type="caution">
    <text evidence="10">Lacks conserved residue(s) required for the propagation of feature annotation.</text>
</comment>
<dbReference type="Proteomes" id="UP000065641">
    <property type="component" value="Chromosome"/>
</dbReference>
<evidence type="ECO:0000259" key="11">
    <source>
        <dbReference type="Pfam" id="PF00591"/>
    </source>
</evidence>
<feature type="binding site" evidence="10">
    <location>
        <position position="82"/>
    </location>
    <ligand>
        <name>anthranilate</name>
        <dbReference type="ChEBI" id="CHEBI:16567"/>
        <label>1</label>
    </ligand>
</feature>
<evidence type="ECO:0000313" key="13">
    <source>
        <dbReference type="EMBL" id="ALO47336.1"/>
    </source>
</evidence>
<dbReference type="PATRIC" id="fig|1249552.3.peg.2724"/>
<dbReference type="PANTHER" id="PTHR43285:SF2">
    <property type="entry name" value="ANTHRANILATE PHOSPHORIBOSYLTRANSFERASE"/>
    <property type="match status" value="1"/>
</dbReference>
<name>A0A0S2KGA1_9GAMM</name>
<dbReference type="FunFam" id="3.40.1030.10:FF:000002">
    <property type="entry name" value="Anthranilate phosphoribosyltransferase"/>
    <property type="match status" value="1"/>
</dbReference>
<dbReference type="SUPFAM" id="SSF47648">
    <property type="entry name" value="Nucleoside phosphorylase/phosphoribosyltransferase N-terminal domain"/>
    <property type="match status" value="1"/>
</dbReference>
<dbReference type="EMBL" id="CP013189">
    <property type="protein sequence ID" value="ALO47336.1"/>
    <property type="molecule type" value="Genomic_DNA"/>
</dbReference>
<keyword evidence="3 10" id="KW-0328">Glycosyltransferase</keyword>
<dbReference type="InterPro" id="IPR017459">
    <property type="entry name" value="Glycosyl_Trfase_fam3_N_dom"/>
</dbReference>
<evidence type="ECO:0000259" key="12">
    <source>
        <dbReference type="Pfam" id="PF02885"/>
    </source>
</evidence>
<dbReference type="Gene3D" id="3.40.1030.10">
    <property type="entry name" value="Nucleoside phosphorylase/phosphoribosyltransferase catalytic domain"/>
    <property type="match status" value="1"/>
</dbReference>
<accession>A0A0S2KGA1</accession>
<dbReference type="GO" id="GO:0004048">
    <property type="term" value="F:anthranilate phosphoribosyltransferase activity"/>
    <property type="evidence" value="ECO:0007669"/>
    <property type="project" value="UniProtKB-UniRule"/>
</dbReference>
<keyword evidence="10" id="KW-0479">Metal-binding</keyword>
<keyword evidence="4 10" id="KW-0808">Transferase</keyword>
<dbReference type="OrthoDB" id="9806430at2"/>
<dbReference type="InterPro" id="IPR035902">
    <property type="entry name" value="Nuc_phospho_transferase"/>
</dbReference>
<feature type="binding site" evidence="10">
    <location>
        <position position="82"/>
    </location>
    <ligand>
        <name>5-phospho-alpha-D-ribose 1-diphosphate</name>
        <dbReference type="ChEBI" id="CHEBI:58017"/>
    </ligand>
</feature>
<keyword evidence="7 10" id="KW-0057">Aromatic amino acid biosynthesis</keyword>
<dbReference type="InterPro" id="IPR000312">
    <property type="entry name" value="Glycosyl_Trfase_fam3"/>
</dbReference>
<dbReference type="Pfam" id="PF02885">
    <property type="entry name" value="Glycos_trans_3N"/>
    <property type="match status" value="1"/>
</dbReference>
<comment type="cofactor">
    <cofactor evidence="10">
        <name>Mg(2+)</name>
        <dbReference type="ChEBI" id="CHEBI:18420"/>
    </cofactor>
    <text evidence="10">Binds 2 magnesium ions per monomer.</text>
</comment>
<comment type="similarity">
    <text evidence="9">In the C-terminal section; belongs to the anthranilate phosphoribosyltransferase family.</text>
</comment>
<dbReference type="AlphaFoldDB" id="A0A0S2KGA1"/>
<evidence type="ECO:0000256" key="3">
    <source>
        <dbReference type="ARBA" id="ARBA00022676"/>
    </source>
</evidence>
<feature type="binding site" evidence="10">
    <location>
        <position position="228"/>
    </location>
    <ligand>
        <name>Mg(2+)</name>
        <dbReference type="ChEBI" id="CHEBI:18420"/>
        <label>1</label>
    </ligand>
</feature>
<comment type="pathway">
    <text evidence="1 10">Amino-acid biosynthesis; L-tryptophan biosynthesis; L-tryptophan from chorismate: step 2/5.</text>
</comment>
<dbReference type="NCBIfam" id="TIGR01245">
    <property type="entry name" value="trpD"/>
    <property type="match status" value="1"/>
</dbReference>
<sequence>MDIKAAIRHLVSGQDLTAGQASDLIREMMTGMCTDAQIAAFLVALQMKGIRTAELLGAARTMRELATPVKLPPDAHLVDTCGTGGTGTDTFNISTSAAMVAACAGARVAKHGNRGATSKSGSADLLEAAGVNLAITPEQVAECIQELGVGFMFAPGHHSAMKHVIGPRREIGVRTIFNMLGPLTNPAGAPNQVMGVFDAQWIEPVLEVLRDLGSRHVLVLAAEDGLDEISISASTQIGELRDGHLVRYSVSPADFGMVQRDSYAPLQVDSPAESLALVKQALTYENEMAGDIVALNAGAAIYAANLCDDLPAGVNRARDILHSGAALQKLEQLAAFTERFKA</sequence>
<organism evidence="13 14">
    <name type="scientific">Pseudohongiella spirulinae</name>
    <dbReference type="NCBI Taxonomy" id="1249552"/>
    <lineage>
        <taxon>Bacteria</taxon>
        <taxon>Pseudomonadati</taxon>
        <taxon>Pseudomonadota</taxon>
        <taxon>Gammaproteobacteria</taxon>
        <taxon>Pseudomonadales</taxon>
        <taxon>Pseudohongiellaceae</taxon>
        <taxon>Pseudohongiella</taxon>
    </lineage>
</organism>
<feature type="binding site" evidence="10">
    <location>
        <position position="122"/>
    </location>
    <ligand>
        <name>5-phospho-alpha-D-ribose 1-diphosphate</name>
        <dbReference type="ChEBI" id="CHEBI:58017"/>
    </ligand>
</feature>
<proteinExistence type="inferred from homology"/>
<dbReference type="GO" id="GO:0000287">
    <property type="term" value="F:magnesium ion binding"/>
    <property type="evidence" value="ECO:0007669"/>
    <property type="project" value="UniProtKB-UniRule"/>
</dbReference>
<comment type="catalytic activity">
    <reaction evidence="8 10">
        <text>N-(5-phospho-beta-D-ribosyl)anthranilate + diphosphate = 5-phospho-alpha-D-ribose 1-diphosphate + anthranilate</text>
        <dbReference type="Rhea" id="RHEA:11768"/>
        <dbReference type="ChEBI" id="CHEBI:16567"/>
        <dbReference type="ChEBI" id="CHEBI:18277"/>
        <dbReference type="ChEBI" id="CHEBI:33019"/>
        <dbReference type="ChEBI" id="CHEBI:58017"/>
        <dbReference type="EC" id="2.4.2.18"/>
    </reaction>
</comment>
<reference evidence="13 14" key="1">
    <citation type="submission" date="2015-11" db="EMBL/GenBank/DDBJ databases">
        <authorList>
            <person name="Zhang Y."/>
            <person name="Guo Z."/>
        </authorList>
    </citation>
    <scope>NUCLEOTIDE SEQUENCE [LARGE SCALE GENOMIC DNA]</scope>
    <source>
        <strain evidence="13 14">KCTC 32221</strain>
    </source>
</reference>
<evidence type="ECO:0000256" key="10">
    <source>
        <dbReference type="HAMAP-Rule" id="MF_00211"/>
    </source>
</evidence>
<dbReference type="InterPro" id="IPR005940">
    <property type="entry name" value="Anthranilate_Pribosyl_Tfrase"/>
</dbReference>
<dbReference type="Gene3D" id="1.20.970.10">
    <property type="entry name" value="Transferase, Pyrimidine Nucleoside Phosphorylase, Chain C"/>
    <property type="match status" value="1"/>
</dbReference>
<comment type="function">
    <text evidence="10">Catalyzes the transfer of the phosphoribosyl group of 5-phosphorylribose-1-pyrophosphate (PRPP) to anthranilate to yield N-(5'-phosphoribosyl)-anthranilate (PRA).</text>
</comment>
<dbReference type="EC" id="2.4.2.18" evidence="10"/>
<protein>
    <recommendedName>
        <fullName evidence="10">Anthranilate phosphoribosyltransferase</fullName>
        <ecNumber evidence="10">2.4.2.18</ecNumber>
    </recommendedName>
</protein>
<dbReference type="Pfam" id="PF00591">
    <property type="entry name" value="Glycos_transf_3"/>
    <property type="match status" value="1"/>
</dbReference>
<dbReference type="RefSeq" id="WP_058022734.1">
    <property type="nucleotide sequence ID" value="NZ_CP013189.1"/>
</dbReference>
<evidence type="ECO:0000256" key="8">
    <source>
        <dbReference type="ARBA" id="ARBA00052328"/>
    </source>
</evidence>
<gene>
    <name evidence="10" type="primary">trpD</name>
    <name evidence="13" type="ORF">PS2015_2704</name>
</gene>
<dbReference type="HAMAP" id="MF_00211">
    <property type="entry name" value="TrpD"/>
    <property type="match status" value="1"/>
</dbReference>
<dbReference type="KEGG" id="pspi:PS2015_2704"/>
<evidence type="ECO:0000256" key="4">
    <source>
        <dbReference type="ARBA" id="ARBA00022679"/>
    </source>
</evidence>
<evidence type="ECO:0000256" key="9">
    <source>
        <dbReference type="ARBA" id="ARBA00061188"/>
    </source>
</evidence>
<feature type="binding site" evidence="10">
    <location>
        <position position="90"/>
    </location>
    <ligand>
        <name>5-phospho-alpha-D-ribose 1-diphosphate</name>
        <dbReference type="ChEBI" id="CHEBI:58017"/>
    </ligand>
</feature>
<feature type="binding site" evidence="10">
    <location>
        <position position="94"/>
    </location>
    <ligand>
        <name>Mg(2+)</name>
        <dbReference type="ChEBI" id="CHEBI:18420"/>
        <label>1</label>
    </ligand>
</feature>
<comment type="subunit">
    <text evidence="10">Homodimer.</text>
</comment>
<keyword evidence="6 10" id="KW-0460">Magnesium</keyword>
<feature type="binding site" evidence="10">
    <location>
        <position position="168"/>
    </location>
    <ligand>
        <name>anthranilate</name>
        <dbReference type="ChEBI" id="CHEBI:16567"/>
        <label>2</label>
    </ligand>
</feature>
<keyword evidence="14" id="KW-1185">Reference proteome</keyword>